<dbReference type="Proteomes" id="UP000658690">
    <property type="component" value="Unassembled WGS sequence"/>
</dbReference>
<organism evidence="9 10">
    <name type="scientific">Paenibacillus germinis</name>
    <dbReference type="NCBI Taxonomy" id="2654979"/>
    <lineage>
        <taxon>Bacteria</taxon>
        <taxon>Bacillati</taxon>
        <taxon>Bacillota</taxon>
        <taxon>Bacilli</taxon>
        <taxon>Bacillales</taxon>
        <taxon>Paenibacillaceae</taxon>
        <taxon>Paenibacillus</taxon>
    </lineage>
</organism>
<accession>A0ABX1Z584</accession>
<feature type="transmembrane region" description="Helical" evidence="8">
    <location>
        <begin position="180"/>
        <end position="201"/>
    </location>
</feature>
<feature type="transmembrane region" description="Helical" evidence="8">
    <location>
        <begin position="232"/>
        <end position="254"/>
    </location>
</feature>
<comment type="caution">
    <text evidence="9">The sequence shown here is derived from an EMBL/GenBank/DDBJ whole genome shotgun (WGS) entry which is preliminary data.</text>
</comment>
<reference evidence="9 10" key="1">
    <citation type="submission" date="2019-10" db="EMBL/GenBank/DDBJ databases">
        <title>Description of Paenibacillus choica sp. nov.</title>
        <authorList>
            <person name="Carlier A."/>
            <person name="Qi S."/>
        </authorList>
    </citation>
    <scope>NUCLEOTIDE SEQUENCE [LARGE SCALE GENOMIC DNA]</scope>
    <source>
        <strain evidence="9 10">LMG 31460</strain>
    </source>
</reference>
<protein>
    <submittedName>
        <fullName evidence="9">ABC transporter permease</fullName>
    </submittedName>
</protein>
<gene>
    <name evidence="9" type="ORF">GC102_21960</name>
</gene>
<dbReference type="EMBL" id="WHOC01000115">
    <property type="protein sequence ID" value="NOU88398.1"/>
    <property type="molecule type" value="Genomic_DNA"/>
</dbReference>
<feature type="transmembrane region" description="Helical" evidence="8">
    <location>
        <begin position="314"/>
        <end position="333"/>
    </location>
</feature>
<evidence type="ECO:0000256" key="8">
    <source>
        <dbReference type="SAM" id="Phobius"/>
    </source>
</evidence>
<keyword evidence="10" id="KW-1185">Reference proteome</keyword>
<dbReference type="Pfam" id="PF02653">
    <property type="entry name" value="BPD_transp_2"/>
    <property type="match status" value="1"/>
</dbReference>
<feature type="transmembrane region" description="Helical" evidence="8">
    <location>
        <begin position="27"/>
        <end position="47"/>
    </location>
</feature>
<evidence type="ECO:0000313" key="10">
    <source>
        <dbReference type="Proteomes" id="UP000658690"/>
    </source>
</evidence>
<keyword evidence="3" id="KW-1003">Cell membrane</keyword>
<evidence type="ECO:0000313" key="9">
    <source>
        <dbReference type="EMBL" id="NOU88398.1"/>
    </source>
</evidence>
<dbReference type="PANTHER" id="PTHR32196">
    <property type="entry name" value="ABC TRANSPORTER PERMEASE PROTEIN YPHD-RELATED-RELATED"/>
    <property type="match status" value="1"/>
</dbReference>
<name>A0ABX1Z584_9BACL</name>
<evidence type="ECO:0000256" key="5">
    <source>
        <dbReference type="ARBA" id="ARBA00022692"/>
    </source>
</evidence>
<evidence type="ECO:0000256" key="4">
    <source>
        <dbReference type="ARBA" id="ARBA00022519"/>
    </source>
</evidence>
<keyword evidence="4" id="KW-0997">Cell inner membrane</keyword>
<feature type="transmembrane region" description="Helical" evidence="8">
    <location>
        <begin position="141"/>
        <end position="160"/>
    </location>
</feature>
<feature type="transmembrane region" description="Helical" evidence="8">
    <location>
        <begin position="112"/>
        <end position="134"/>
    </location>
</feature>
<dbReference type="InterPro" id="IPR001851">
    <property type="entry name" value="ABC_transp_permease"/>
</dbReference>
<feature type="transmembrane region" description="Helical" evidence="8">
    <location>
        <begin position="82"/>
        <end position="100"/>
    </location>
</feature>
<keyword evidence="5 8" id="KW-0812">Transmembrane</keyword>
<dbReference type="CDD" id="cd06579">
    <property type="entry name" value="TM_PBP1_transp_AraH_like"/>
    <property type="match status" value="1"/>
</dbReference>
<evidence type="ECO:0000256" key="2">
    <source>
        <dbReference type="ARBA" id="ARBA00022448"/>
    </source>
</evidence>
<evidence type="ECO:0000256" key="7">
    <source>
        <dbReference type="ARBA" id="ARBA00023136"/>
    </source>
</evidence>
<dbReference type="PANTHER" id="PTHR32196:SF21">
    <property type="entry name" value="ABC TRANSPORTER PERMEASE PROTEIN YPHD-RELATED"/>
    <property type="match status" value="1"/>
</dbReference>
<proteinExistence type="predicted"/>
<keyword evidence="7 8" id="KW-0472">Membrane</keyword>
<evidence type="ECO:0000256" key="6">
    <source>
        <dbReference type="ARBA" id="ARBA00022989"/>
    </source>
</evidence>
<evidence type="ECO:0000256" key="1">
    <source>
        <dbReference type="ARBA" id="ARBA00004651"/>
    </source>
</evidence>
<dbReference type="RefSeq" id="WP_171691417.1">
    <property type="nucleotide sequence ID" value="NZ_WHOC01000115.1"/>
</dbReference>
<feature type="transmembrane region" description="Helical" evidence="8">
    <location>
        <begin position="290"/>
        <end position="308"/>
    </location>
</feature>
<comment type="subcellular location">
    <subcellularLocation>
        <location evidence="1">Cell membrane</location>
        <topology evidence="1">Multi-pass membrane protein</topology>
    </subcellularLocation>
</comment>
<keyword evidence="2" id="KW-0813">Transport</keyword>
<sequence length="337" mass="35580">MKISTTGSVKTSLLSPDTLKKSLNKHVLEIILIIIVVAMAFASSGFLTTDNLLNILRNMAMQGCIAFGMTMVIIAGEIDLSIGSTVAITGVIVGLVSGNLSSSGVMSMDAAVVVGIIASFLVAGLIGLFNGWILTKYKVPSFIITLAMLNVIYGIAAVLSKGFPVTTLPSWYNVFGAGEIFSIPIPAIILIVVFAVVLVIMNYTKFGRSVYAVGGNPESARLSGINVSRVKIICMVVVQLLSALSGILISSQVMSGSFNFGKGWEMIAISSVIIGGTSLFGGVGKVWGTFIGLIFLGVLINAMTLLNINEYVQYIVRGLLILVAVLITTIQLMKKRS</sequence>
<evidence type="ECO:0000256" key="3">
    <source>
        <dbReference type="ARBA" id="ARBA00022475"/>
    </source>
</evidence>
<feature type="transmembrane region" description="Helical" evidence="8">
    <location>
        <begin position="59"/>
        <end position="75"/>
    </location>
</feature>
<keyword evidence="6 8" id="KW-1133">Transmembrane helix</keyword>